<dbReference type="PANTHER" id="PTHR10947">
    <property type="entry name" value="PHENYLALANYL-TRNA SYNTHETASE BETA CHAIN AND LEUCINE-RICH REPEAT-CONTAINING PROTEIN 47"/>
    <property type="match status" value="1"/>
</dbReference>
<dbReference type="SUPFAM" id="SSF54991">
    <property type="entry name" value="Anticodon-binding domain of PheRS"/>
    <property type="match status" value="1"/>
</dbReference>
<name>X1CDW3_9ZZZZ</name>
<dbReference type="AlphaFoldDB" id="X1CDW3"/>
<dbReference type="InterPro" id="IPR041616">
    <property type="entry name" value="PheRS_beta_core"/>
</dbReference>
<protein>
    <recommendedName>
        <fullName evidence="1">FDX-ACB domain-containing protein</fullName>
    </recommendedName>
</protein>
<evidence type="ECO:0000259" key="1">
    <source>
        <dbReference type="PROSITE" id="PS51447"/>
    </source>
</evidence>
<feature type="non-terminal residue" evidence="2">
    <location>
        <position position="233"/>
    </location>
</feature>
<organism evidence="2">
    <name type="scientific">marine sediment metagenome</name>
    <dbReference type="NCBI Taxonomy" id="412755"/>
    <lineage>
        <taxon>unclassified sequences</taxon>
        <taxon>metagenomes</taxon>
        <taxon>ecological metagenomes</taxon>
    </lineage>
</organism>
<proteinExistence type="predicted"/>
<dbReference type="GO" id="GO:0004826">
    <property type="term" value="F:phenylalanine-tRNA ligase activity"/>
    <property type="evidence" value="ECO:0007669"/>
    <property type="project" value="InterPro"/>
</dbReference>
<evidence type="ECO:0000313" key="2">
    <source>
        <dbReference type="EMBL" id="GAH06456.1"/>
    </source>
</evidence>
<dbReference type="CDD" id="cd00769">
    <property type="entry name" value="PheRS_beta_core"/>
    <property type="match status" value="1"/>
</dbReference>
<dbReference type="GO" id="GO:0006432">
    <property type="term" value="P:phenylalanyl-tRNA aminoacylation"/>
    <property type="evidence" value="ECO:0007669"/>
    <property type="project" value="InterPro"/>
</dbReference>
<feature type="non-terminal residue" evidence="2">
    <location>
        <position position="1"/>
    </location>
</feature>
<dbReference type="EMBL" id="BART01033311">
    <property type="protein sequence ID" value="GAH06456.1"/>
    <property type="molecule type" value="Genomic_DNA"/>
</dbReference>
<dbReference type="InterPro" id="IPR005121">
    <property type="entry name" value="Fdx_antiC-bd"/>
</dbReference>
<sequence length="233" mass="26223">ILNPLTEDQAAMRTSLIPGLLETVHYNFSQQIKNLKIFEIGKIFINEDPRHLPRETEILSGLWTGSRSDASWHSRKADCDFYDIKGAVEGLLNALKIDGVQFARLPENECTYTKPGYAAQILRGDSLLGLVGEIHPQVLANYDLKQPSFLFELNFDHLVSVIKDTAPSMPIPKFPAIFRDITIIVDNDLETQRIITEAQNPQEELVESFNLLDVFEGKPIPAGKKSVSLRVTY</sequence>
<dbReference type="PANTHER" id="PTHR10947:SF0">
    <property type="entry name" value="PHENYLALANINE--TRNA LIGASE BETA SUBUNIT"/>
    <property type="match status" value="1"/>
</dbReference>
<dbReference type="Pfam" id="PF03147">
    <property type="entry name" value="FDX-ACB"/>
    <property type="match status" value="1"/>
</dbReference>
<dbReference type="SMART" id="SM00896">
    <property type="entry name" value="FDX-ACB"/>
    <property type="match status" value="1"/>
</dbReference>
<accession>X1CDW3</accession>
<dbReference type="GO" id="GO:0009328">
    <property type="term" value="C:phenylalanine-tRNA ligase complex"/>
    <property type="evidence" value="ECO:0007669"/>
    <property type="project" value="TreeGrafter"/>
</dbReference>
<gene>
    <name evidence="2" type="ORF">S01H4_57298</name>
</gene>
<reference evidence="2" key="1">
    <citation type="journal article" date="2014" name="Front. Microbiol.">
        <title>High frequency of phylogenetically diverse reductive dehalogenase-homologous genes in deep subseafloor sedimentary metagenomes.</title>
        <authorList>
            <person name="Kawai M."/>
            <person name="Futagami T."/>
            <person name="Toyoda A."/>
            <person name="Takaki Y."/>
            <person name="Nishi S."/>
            <person name="Hori S."/>
            <person name="Arai W."/>
            <person name="Tsubouchi T."/>
            <person name="Morono Y."/>
            <person name="Uchiyama I."/>
            <person name="Ito T."/>
            <person name="Fujiyama A."/>
            <person name="Inagaki F."/>
            <person name="Takami H."/>
        </authorList>
    </citation>
    <scope>NUCLEOTIDE SEQUENCE</scope>
    <source>
        <strain evidence="2">Expedition CK06-06</strain>
    </source>
</reference>
<comment type="caution">
    <text evidence="2">The sequence shown here is derived from an EMBL/GenBank/DDBJ whole genome shotgun (WGS) entry which is preliminary data.</text>
</comment>
<dbReference type="SUPFAM" id="SSF55681">
    <property type="entry name" value="Class II aaRS and biotin synthetases"/>
    <property type="match status" value="1"/>
</dbReference>
<feature type="domain" description="FDX-ACB" evidence="1">
    <location>
        <begin position="172"/>
        <end position="233"/>
    </location>
</feature>
<dbReference type="PROSITE" id="PS51447">
    <property type="entry name" value="FDX_ACB"/>
    <property type="match status" value="1"/>
</dbReference>
<dbReference type="InterPro" id="IPR045864">
    <property type="entry name" value="aa-tRNA-synth_II/BPL/LPL"/>
</dbReference>
<dbReference type="Gene3D" id="3.30.930.10">
    <property type="entry name" value="Bira Bifunctional Protein, Domain 2"/>
    <property type="match status" value="1"/>
</dbReference>
<dbReference type="Gene3D" id="3.30.70.380">
    <property type="entry name" value="Ferrodoxin-fold anticodon-binding domain"/>
    <property type="match status" value="1"/>
</dbReference>
<dbReference type="InterPro" id="IPR045060">
    <property type="entry name" value="Phe-tRNA-ligase_IIc_bsu"/>
</dbReference>
<dbReference type="Pfam" id="PF17759">
    <property type="entry name" value="tRNA_synthFbeta"/>
    <property type="match status" value="1"/>
</dbReference>
<dbReference type="InterPro" id="IPR036690">
    <property type="entry name" value="Fdx_antiC-bd_sf"/>
</dbReference>